<evidence type="ECO:0000256" key="1">
    <source>
        <dbReference type="SAM" id="Coils"/>
    </source>
</evidence>
<keyword evidence="1" id="KW-0175">Coiled coil</keyword>
<proteinExistence type="predicted"/>
<evidence type="ECO:0000256" key="2">
    <source>
        <dbReference type="SAM" id="MobiDB-lite"/>
    </source>
</evidence>
<protein>
    <submittedName>
        <fullName evidence="3">Autophagy-related protein 23</fullName>
    </submittedName>
</protein>
<organism evidence="3 4">
    <name type="scientific">Candida viswanathii</name>
    <dbReference type="NCBI Taxonomy" id="5486"/>
    <lineage>
        <taxon>Eukaryota</taxon>
        <taxon>Fungi</taxon>
        <taxon>Dikarya</taxon>
        <taxon>Ascomycota</taxon>
        <taxon>Saccharomycotina</taxon>
        <taxon>Pichiomycetes</taxon>
        <taxon>Debaryomycetaceae</taxon>
        <taxon>Candida/Lodderomyces clade</taxon>
        <taxon>Candida</taxon>
    </lineage>
</organism>
<dbReference type="STRING" id="5486.A0A367Y223"/>
<feature type="coiled-coil region" evidence="1">
    <location>
        <begin position="420"/>
        <end position="461"/>
    </location>
</feature>
<dbReference type="OrthoDB" id="5367584at2759"/>
<dbReference type="AlphaFoldDB" id="A0A367Y223"/>
<comment type="caution">
    <text evidence="3">The sequence shown here is derived from an EMBL/GenBank/DDBJ whole genome shotgun (WGS) entry which is preliminary data.</text>
</comment>
<keyword evidence="4" id="KW-1185">Reference proteome</keyword>
<name>A0A367Y223_9ASCO</name>
<feature type="region of interest" description="Disordered" evidence="2">
    <location>
        <begin position="183"/>
        <end position="229"/>
    </location>
</feature>
<gene>
    <name evidence="3" type="primary">ATG23_0</name>
    <name evidence="3" type="ORF">Cantr_07372</name>
</gene>
<dbReference type="Pfam" id="PF12709">
    <property type="entry name" value="Fungal_TACC"/>
    <property type="match status" value="1"/>
</dbReference>
<dbReference type="InterPro" id="IPR024312">
    <property type="entry name" value="TACC_fungi"/>
</dbReference>
<accession>A0A367Y223</accession>
<feature type="compositionally biased region" description="Basic and acidic residues" evidence="2">
    <location>
        <begin position="105"/>
        <end position="133"/>
    </location>
</feature>
<feature type="compositionally biased region" description="Low complexity" evidence="2">
    <location>
        <begin position="134"/>
        <end position="147"/>
    </location>
</feature>
<evidence type="ECO:0000313" key="4">
    <source>
        <dbReference type="Proteomes" id="UP000253472"/>
    </source>
</evidence>
<dbReference type="Proteomes" id="UP000253472">
    <property type="component" value="Unassembled WGS sequence"/>
</dbReference>
<feature type="region of interest" description="Disordered" evidence="2">
    <location>
        <begin position="84"/>
        <end position="169"/>
    </location>
</feature>
<feature type="region of interest" description="Disordered" evidence="2">
    <location>
        <begin position="777"/>
        <end position="804"/>
    </location>
</feature>
<dbReference type="Gene3D" id="1.10.287.1490">
    <property type="match status" value="1"/>
</dbReference>
<feature type="compositionally biased region" description="Polar residues" evidence="2">
    <location>
        <begin position="777"/>
        <end position="796"/>
    </location>
</feature>
<feature type="coiled-coil region" evidence="1">
    <location>
        <begin position="329"/>
        <end position="377"/>
    </location>
</feature>
<dbReference type="EMBL" id="QLNQ01000027">
    <property type="protein sequence ID" value="RCK59102.1"/>
    <property type="molecule type" value="Genomic_DNA"/>
</dbReference>
<reference evidence="3 4" key="1">
    <citation type="submission" date="2018-06" db="EMBL/GenBank/DDBJ databases">
        <title>Whole genome sequencing of Candida tropicalis (genome annotated by CSBL at Korea University).</title>
        <authorList>
            <person name="Ahn J."/>
        </authorList>
    </citation>
    <scope>NUCLEOTIDE SEQUENCE [LARGE SCALE GENOMIC DNA]</scope>
    <source>
        <strain evidence="3 4">ATCC 20962</strain>
    </source>
</reference>
<sequence>MSSKPGSQPRDHARHEALSPIKINYRAETIGSNITNIPHHRTPQRIIQHPHGISAKHDARRNTIGHNNSVRRRGLVNTPLVSSTAFRNPMTSPRLASRQPINLESIKRTKQHIDRQIKLAFPDENKENRKHLDLSSSDSEDPLSSPLKRSRNHQDKVGGDLLHPSKIPKISFDKGDAEVVETQVDKEVDEEELIKEDFVELNRPTDVIDEDDDDDDDEDEERNLPKLSQSLEHTQINKIIREHKNDYVTPERMTEPVAKSPETHQNIRVIEQDRTENFAKYKDNTSPSKRGNDEVVDGEDTANLSLRQLEDEPTINFLMSPNSKPVFSKNEVNKIRHEHERRIEELMTELDSRDEQIRELNEQLLAANTELITTQQENRKLTEAKDKLNHSEGLLTIQLNHIERELASLTKSCKIKDSSLNNLKRKLAEQKMLLEESQLVNENLKNDLGDSQRLERDLKAEIIDTNNSNINITLKLDEVVKEKEELWIRNQELTEKLANSDSISNAKYEKLVKQLDELDAAHARLKSHRDRLEESNRRLEREIEEKEATIQKLKDDNTTNERLIKEYDEVATTKIHEIETERDEAFQQCLKLQESIKKLEHQAEQLHGKVDETEHSNSKLQLKIDELEAKAAATEELQELESRLSDSETRLKECVAELEKKNETIKEYLEKMDQLVDSVESLKLQLNDSKDEKENLTKEIRELQEKADKEWDRLIEHLHAEYSRKHTEKVKFLKEAFTADIEKIAQDKKTLEREVEFLKAKIDKGNEEAKYLRERINSLNEDPSATRLNPKVTSTQPRKRTSNN</sequence>
<evidence type="ECO:0000313" key="3">
    <source>
        <dbReference type="EMBL" id="RCK59102.1"/>
    </source>
</evidence>
<feature type="region of interest" description="Disordered" evidence="2">
    <location>
        <begin position="1"/>
        <end position="20"/>
    </location>
</feature>
<feature type="compositionally biased region" description="Acidic residues" evidence="2">
    <location>
        <begin position="207"/>
        <end position="221"/>
    </location>
</feature>